<proteinExistence type="predicted"/>
<dbReference type="Pfam" id="PF08284">
    <property type="entry name" value="RVP_2"/>
    <property type="match status" value="1"/>
</dbReference>
<dbReference type="InterPro" id="IPR021109">
    <property type="entry name" value="Peptidase_aspartic_dom_sf"/>
</dbReference>
<gene>
    <name evidence="1" type="ORF">Tco_0839350</name>
</gene>
<keyword evidence="1" id="KW-0808">Transferase</keyword>
<name>A0ABQ5AUD2_9ASTR</name>
<accession>A0ABQ5AUD2</accession>
<keyword evidence="2" id="KW-1185">Reference proteome</keyword>
<dbReference type="Proteomes" id="UP001151760">
    <property type="component" value="Unassembled WGS sequence"/>
</dbReference>
<dbReference type="Gene3D" id="2.40.70.10">
    <property type="entry name" value="Acid Proteases"/>
    <property type="match status" value="1"/>
</dbReference>
<dbReference type="CDD" id="cd00303">
    <property type="entry name" value="retropepsin_like"/>
    <property type="match status" value="1"/>
</dbReference>
<reference evidence="1" key="2">
    <citation type="submission" date="2022-01" db="EMBL/GenBank/DDBJ databases">
        <authorList>
            <person name="Yamashiro T."/>
            <person name="Shiraishi A."/>
            <person name="Satake H."/>
            <person name="Nakayama K."/>
        </authorList>
    </citation>
    <scope>NUCLEOTIDE SEQUENCE</scope>
</reference>
<evidence type="ECO:0000313" key="2">
    <source>
        <dbReference type="Proteomes" id="UP001151760"/>
    </source>
</evidence>
<organism evidence="1 2">
    <name type="scientific">Tanacetum coccineum</name>
    <dbReference type="NCBI Taxonomy" id="301880"/>
    <lineage>
        <taxon>Eukaryota</taxon>
        <taxon>Viridiplantae</taxon>
        <taxon>Streptophyta</taxon>
        <taxon>Embryophyta</taxon>
        <taxon>Tracheophyta</taxon>
        <taxon>Spermatophyta</taxon>
        <taxon>Magnoliopsida</taxon>
        <taxon>eudicotyledons</taxon>
        <taxon>Gunneridae</taxon>
        <taxon>Pentapetalae</taxon>
        <taxon>asterids</taxon>
        <taxon>campanulids</taxon>
        <taxon>Asterales</taxon>
        <taxon>Asteraceae</taxon>
        <taxon>Asteroideae</taxon>
        <taxon>Anthemideae</taxon>
        <taxon>Anthemidinae</taxon>
        <taxon>Tanacetum</taxon>
    </lineage>
</organism>
<comment type="caution">
    <text evidence="1">The sequence shown here is derived from an EMBL/GenBank/DDBJ whole genome shotgun (WGS) entry which is preliminary data.</text>
</comment>
<sequence length="173" mass="19746">MKEKGAARSVMNLFLLIGLESRKLGEFYTIKFSNGHEVKAKDIIIANIKHTIELADRKLVGVDTILKGCTLNLLNHPFNIDLILVELGSFNVIIGMDWLTKYYTVIICDEKLIRFPFGNETLSIRGDRIEDRRDSRLSIISCPKAKKCIQKGCHVSLEHITMKKKTKKKSKEK</sequence>
<keyword evidence="1" id="KW-0695">RNA-directed DNA polymerase</keyword>
<evidence type="ECO:0000313" key="1">
    <source>
        <dbReference type="EMBL" id="GJT04888.1"/>
    </source>
</evidence>
<dbReference type="EMBL" id="BQNB010012543">
    <property type="protein sequence ID" value="GJT04888.1"/>
    <property type="molecule type" value="Genomic_DNA"/>
</dbReference>
<reference evidence="1" key="1">
    <citation type="journal article" date="2022" name="Int. J. Mol. Sci.">
        <title>Draft Genome of Tanacetum Coccineum: Genomic Comparison of Closely Related Tanacetum-Family Plants.</title>
        <authorList>
            <person name="Yamashiro T."/>
            <person name="Shiraishi A."/>
            <person name="Nakayama K."/>
            <person name="Satake H."/>
        </authorList>
    </citation>
    <scope>NUCLEOTIDE SEQUENCE</scope>
</reference>
<protein>
    <submittedName>
        <fullName evidence="1">Reverse transcriptase domain-containing protein</fullName>
    </submittedName>
</protein>
<dbReference type="GO" id="GO:0003964">
    <property type="term" value="F:RNA-directed DNA polymerase activity"/>
    <property type="evidence" value="ECO:0007669"/>
    <property type="project" value="UniProtKB-KW"/>
</dbReference>
<keyword evidence="1" id="KW-0548">Nucleotidyltransferase</keyword>